<dbReference type="GO" id="GO:0016491">
    <property type="term" value="F:oxidoreductase activity"/>
    <property type="evidence" value="ECO:0007669"/>
    <property type="project" value="InterPro"/>
</dbReference>
<dbReference type="Proteomes" id="UP000193642">
    <property type="component" value="Unassembled WGS sequence"/>
</dbReference>
<feature type="domain" description="Enoyl reductase (ER)" evidence="2">
    <location>
        <begin position="13"/>
        <end position="278"/>
    </location>
</feature>
<dbReference type="Gene3D" id="3.90.180.10">
    <property type="entry name" value="Medium-chain alcohol dehydrogenases, catalytic domain"/>
    <property type="match status" value="1"/>
</dbReference>
<name>A0A1Y2D2C7_9FUNG</name>
<protein>
    <submittedName>
        <fullName evidence="3">NAD(P)-binding protein</fullName>
    </submittedName>
</protein>
<sequence length="301" mass="33298">MKQVVFPSAHHVGTQFKEDPKPGQGEVRIKMGIYPEAPPFPCVVGYEVSGWIDAIGSDVPQSWKGKEVWYSDCVVTKPQNVSFIEAASIPVVYLTAWMLLVHMGGIQKNQTILIQNAGGGVGLAAIDIARHFGAITIGTASGGKHAFLKERGLDHAIDYRKQDFAEEVMKITNNKGGKLGFFGASSMQATVKSDFVVFAWIKIAWSMLIGAPTWSPFGVNLAKMFEDLERPVEWLKIIMDGTKEGWVRPYVDSVFDMEHVADAHNFIESRQSKGKVVIAVDPSDPVHDMTRFQENSFEPLK</sequence>
<evidence type="ECO:0000259" key="2">
    <source>
        <dbReference type="SMART" id="SM00829"/>
    </source>
</evidence>
<dbReference type="SMART" id="SM00829">
    <property type="entry name" value="PKS_ER"/>
    <property type="match status" value="1"/>
</dbReference>
<evidence type="ECO:0000256" key="1">
    <source>
        <dbReference type="ARBA" id="ARBA00022857"/>
    </source>
</evidence>
<dbReference type="Pfam" id="PF08240">
    <property type="entry name" value="ADH_N"/>
    <property type="match status" value="1"/>
</dbReference>
<dbReference type="AlphaFoldDB" id="A0A1Y2D2C7"/>
<evidence type="ECO:0000313" key="4">
    <source>
        <dbReference type="Proteomes" id="UP000193642"/>
    </source>
</evidence>
<proteinExistence type="predicted"/>
<dbReference type="InterPro" id="IPR051603">
    <property type="entry name" value="Zinc-ADH_QOR/CCCR"/>
</dbReference>
<organism evidence="3 4">
    <name type="scientific">Rhizoclosmatium globosum</name>
    <dbReference type="NCBI Taxonomy" id="329046"/>
    <lineage>
        <taxon>Eukaryota</taxon>
        <taxon>Fungi</taxon>
        <taxon>Fungi incertae sedis</taxon>
        <taxon>Chytridiomycota</taxon>
        <taxon>Chytridiomycota incertae sedis</taxon>
        <taxon>Chytridiomycetes</taxon>
        <taxon>Chytridiales</taxon>
        <taxon>Chytriomycetaceae</taxon>
        <taxon>Rhizoclosmatium</taxon>
    </lineage>
</organism>
<dbReference type="Gene3D" id="3.40.50.720">
    <property type="entry name" value="NAD(P)-binding Rossmann-like Domain"/>
    <property type="match status" value="1"/>
</dbReference>
<dbReference type="InterPro" id="IPR020843">
    <property type="entry name" value="ER"/>
</dbReference>
<keyword evidence="4" id="KW-1185">Reference proteome</keyword>
<dbReference type="STRING" id="329046.A0A1Y2D2C7"/>
<dbReference type="InterPro" id="IPR013154">
    <property type="entry name" value="ADH-like_N"/>
</dbReference>
<dbReference type="InterPro" id="IPR011032">
    <property type="entry name" value="GroES-like_sf"/>
</dbReference>
<accession>A0A1Y2D2C7</accession>
<dbReference type="EMBL" id="MCGO01000002">
    <property type="protein sequence ID" value="ORY53274.1"/>
    <property type="molecule type" value="Genomic_DNA"/>
</dbReference>
<keyword evidence="1" id="KW-0521">NADP</keyword>
<dbReference type="SUPFAM" id="SSF51735">
    <property type="entry name" value="NAD(P)-binding Rossmann-fold domains"/>
    <property type="match status" value="1"/>
</dbReference>
<dbReference type="PANTHER" id="PTHR44154">
    <property type="entry name" value="QUINONE OXIDOREDUCTASE"/>
    <property type="match status" value="1"/>
</dbReference>
<reference evidence="3 4" key="1">
    <citation type="submission" date="2016-07" db="EMBL/GenBank/DDBJ databases">
        <title>Pervasive Adenine N6-methylation of Active Genes in Fungi.</title>
        <authorList>
            <consortium name="DOE Joint Genome Institute"/>
            <person name="Mondo S.J."/>
            <person name="Dannebaum R.O."/>
            <person name="Kuo R.C."/>
            <person name="Labutti K."/>
            <person name="Haridas S."/>
            <person name="Kuo A."/>
            <person name="Salamov A."/>
            <person name="Ahrendt S.R."/>
            <person name="Lipzen A."/>
            <person name="Sullivan W."/>
            <person name="Andreopoulos W.B."/>
            <person name="Clum A."/>
            <person name="Lindquist E."/>
            <person name="Daum C."/>
            <person name="Ramamoorthy G.K."/>
            <person name="Gryganskyi A."/>
            <person name="Culley D."/>
            <person name="Magnuson J.K."/>
            <person name="James T.Y."/>
            <person name="O'Malley M.A."/>
            <person name="Stajich J.E."/>
            <person name="Spatafora J.W."/>
            <person name="Visel A."/>
            <person name="Grigoriev I.V."/>
        </authorList>
    </citation>
    <scope>NUCLEOTIDE SEQUENCE [LARGE SCALE GENOMIC DNA]</scope>
    <source>
        <strain evidence="3 4">JEL800</strain>
    </source>
</reference>
<dbReference type="PANTHER" id="PTHR44154:SF1">
    <property type="entry name" value="QUINONE OXIDOREDUCTASE"/>
    <property type="match status" value="1"/>
</dbReference>
<comment type="caution">
    <text evidence="3">The sequence shown here is derived from an EMBL/GenBank/DDBJ whole genome shotgun (WGS) entry which is preliminary data.</text>
</comment>
<dbReference type="Pfam" id="PF13602">
    <property type="entry name" value="ADH_zinc_N_2"/>
    <property type="match status" value="1"/>
</dbReference>
<evidence type="ECO:0000313" key="3">
    <source>
        <dbReference type="EMBL" id="ORY53274.1"/>
    </source>
</evidence>
<dbReference type="SUPFAM" id="SSF50129">
    <property type="entry name" value="GroES-like"/>
    <property type="match status" value="1"/>
</dbReference>
<gene>
    <name evidence="3" type="ORF">BCR33DRAFT_711599</name>
</gene>
<dbReference type="OrthoDB" id="48317at2759"/>
<dbReference type="InterPro" id="IPR036291">
    <property type="entry name" value="NAD(P)-bd_dom_sf"/>
</dbReference>